<evidence type="ECO:0000313" key="8">
    <source>
        <dbReference type="Proteomes" id="UP000813463"/>
    </source>
</evidence>
<accession>A0ABM3QKQ2</accession>
<dbReference type="SMART" id="SM00715">
    <property type="entry name" value="LA"/>
    <property type="match status" value="1"/>
</dbReference>
<feature type="domain" description="RRM" evidence="6">
    <location>
        <begin position="141"/>
        <end position="231"/>
    </location>
</feature>
<dbReference type="InterPro" id="IPR012677">
    <property type="entry name" value="Nucleotide-bd_a/b_plait_sf"/>
</dbReference>
<dbReference type="InterPro" id="IPR036390">
    <property type="entry name" value="WH_DNA-bd_sf"/>
</dbReference>
<dbReference type="Gene3D" id="3.30.70.330">
    <property type="match status" value="1"/>
</dbReference>
<dbReference type="InterPro" id="IPR035979">
    <property type="entry name" value="RBD_domain_sf"/>
</dbReference>
<dbReference type="Proteomes" id="UP000813463">
    <property type="component" value="Chromosome 5"/>
</dbReference>
<evidence type="ECO:0000256" key="4">
    <source>
        <dbReference type="PROSITE-ProRule" id="PRU00332"/>
    </source>
</evidence>
<evidence type="ECO:0000256" key="1">
    <source>
        <dbReference type="ARBA" id="ARBA00004123"/>
    </source>
</evidence>
<feature type="compositionally biased region" description="Basic and acidic residues" evidence="5">
    <location>
        <begin position="241"/>
        <end position="251"/>
    </location>
</feature>
<reference evidence="8" key="1">
    <citation type="journal article" date="2021" name="Nat. Commun.">
        <title>Genomic analyses provide insights into spinach domestication and the genetic basis of agronomic traits.</title>
        <authorList>
            <person name="Cai X."/>
            <person name="Sun X."/>
            <person name="Xu C."/>
            <person name="Sun H."/>
            <person name="Wang X."/>
            <person name="Ge C."/>
            <person name="Zhang Z."/>
            <person name="Wang Q."/>
            <person name="Fei Z."/>
            <person name="Jiao C."/>
            <person name="Wang Q."/>
        </authorList>
    </citation>
    <scope>NUCLEOTIDE SEQUENCE [LARGE SCALE GENOMIC DNA]</scope>
    <source>
        <strain evidence="8">cv. Varoflay</strain>
    </source>
</reference>
<dbReference type="PANTHER" id="PTHR22792:SF159">
    <property type="entry name" value="LA-RELATED PROTEIN 1B-RELATED"/>
    <property type="match status" value="1"/>
</dbReference>
<feature type="domain" description="HTH La-type RNA-binding" evidence="7">
    <location>
        <begin position="45"/>
        <end position="136"/>
    </location>
</feature>
<dbReference type="Gene3D" id="1.10.10.10">
    <property type="entry name" value="Winged helix-like DNA-binding domain superfamily/Winged helix DNA-binding domain"/>
    <property type="match status" value="1"/>
</dbReference>
<evidence type="ECO:0000313" key="9">
    <source>
        <dbReference type="RefSeq" id="XP_056683927.1"/>
    </source>
</evidence>
<dbReference type="PROSITE" id="PS50102">
    <property type="entry name" value="RRM"/>
    <property type="match status" value="1"/>
</dbReference>
<keyword evidence="2 4" id="KW-0694">RNA-binding</keyword>
<evidence type="ECO:0000256" key="2">
    <source>
        <dbReference type="ARBA" id="ARBA00022884"/>
    </source>
</evidence>
<feature type="compositionally biased region" description="Basic and acidic residues" evidence="5">
    <location>
        <begin position="259"/>
        <end position="270"/>
    </location>
</feature>
<gene>
    <name evidence="9" type="primary">LOC110794001</name>
</gene>
<evidence type="ECO:0000259" key="7">
    <source>
        <dbReference type="PROSITE" id="PS50961"/>
    </source>
</evidence>
<feature type="region of interest" description="Disordered" evidence="5">
    <location>
        <begin position="1"/>
        <end position="51"/>
    </location>
</feature>
<dbReference type="RefSeq" id="XP_056683927.1">
    <property type="nucleotide sequence ID" value="XM_056827949.1"/>
</dbReference>
<protein>
    <submittedName>
        <fullName evidence="9">La-related protein 6A isoform X2</fullName>
    </submittedName>
</protein>
<evidence type="ECO:0000256" key="3">
    <source>
        <dbReference type="ARBA" id="ARBA00023242"/>
    </source>
</evidence>
<dbReference type="Pfam" id="PF05383">
    <property type="entry name" value="La"/>
    <property type="match status" value="1"/>
</dbReference>
<evidence type="ECO:0000256" key="5">
    <source>
        <dbReference type="SAM" id="MobiDB-lite"/>
    </source>
</evidence>
<proteinExistence type="predicted"/>
<dbReference type="SUPFAM" id="SSF54928">
    <property type="entry name" value="RNA-binding domain, RBD"/>
    <property type="match status" value="1"/>
</dbReference>
<dbReference type="InterPro" id="IPR045180">
    <property type="entry name" value="La_dom_prot"/>
</dbReference>
<dbReference type="InterPro" id="IPR002344">
    <property type="entry name" value="Lupus_La"/>
</dbReference>
<organism evidence="8 9">
    <name type="scientific">Spinacia oleracea</name>
    <name type="common">Spinach</name>
    <dbReference type="NCBI Taxonomy" id="3562"/>
    <lineage>
        <taxon>Eukaryota</taxon>
        <taxon>Viridiplantae</taxon>
        <taxon>Streptophyta</taxon>
        <taxon>Embryophyta</taxon>
        <taxon>Tracheophyta</taxon>
        <taxon>Spermatophyta</taxon>
        <taxon>Magnoliopsida</taxon>
        <taxon>eudicotyledons</taxon>
        <taxon>Gunneridae</taxon>
        <taxon>Pentapetalae</taxon>
        <taxon>Caryophyllales</taxon>
        <taxon>Chenopodiaceae</taxon>
        <taxon>Chenopodioideae</taxon>
        <taxon>Anserineae</taxon>
        <taxon>Spinacia</taxon>
    </lineage>
</organism>
<dbReference type="CDD" id="cd08033">
    <property type="entry name" value="LARP_6"/>
    <property type="match status" value="1"/>
</dbReference>
<dbReference type="InterPro" id="IPR000504">
    <property type="entry name" value="RRM_dom"/>
</dbReference>
<dbReference type="SUPFAM" id="SSF46785">
    <property type="entry name" value="Winged helix' DNA-binding domain"/>
    <property type="match status" value="1"/>
</dbReference>
<dbReference type="PRINTS" id="PR00302">
    <property type="entry name" value="LUPUSLA"/>
</dbReference>
<feature type="region of interest" description="Disordered" evidence="5">
    <location>
        <begin position="237"/>
        <end position="275"/>
    </location>
</feature>
<evidence type="ECO:0000259" key="6">
    <source>
        <dbReference type="PROSITE" id="PS50102"/>
    </source>
</evidence>
<reference evidence="9" key="2">
    <citation type="submission" date="2025-08" db="UniProtKB">
        <authorList>
            <consortium name="RefSeq"/>
        </authorList>
    </citation>
    <scope>IDENTIFICATION</scope>
    <source>
        <tissue evidence="9">Leaf</tissue>
    </source>
</reference>
<name>A0ABM3QKQ2_SPIOL</name>
<keyword evidence="8" id="KW-1185">Reference proteome</keyword>
<dbReference type="GeneID" id="110794001"/>
<dbReference type="PROSITE" id="PS50961">
    <property type="entry name" value="HTH_LA"/>
    <property type="match status" value="1"/>
</dbReference>
<comment type="subcellular location">
    <subcellularLocation>
        <location evidence="1">Nucleus</location>
    </subcellularLocation>
</comment>
<dbReference type="PANTHER" id="PTHR22792">
    <property type="entry name" value="LUPUS LA PROTEIN-RELATED"/>
    <property type="match status" value="1"/>
</dbReference>
<dbReference type="InterPro" id="IPR006630">
    <property type="entry name" value="La_HTH"/>
</dbReference>
<sequence>MDGGDAIPSHSPEISAVETATNEDTILHSPPLSGDDDDHRPPPAASSDSDLRAKIAKQVEYYFSDENLPSDKFLLKQVKKDKEGFVSISLIGSFRKMKKLTKDSSSIVDALKESRQLILSSDGKKVKRRNPLPSNEDAELCVVVVANLPEDHSVQNIQKICGRAGSIKTISIHDPHAAEDSAKRNKAEKLVNGKMYALVEYDTVEAAEKAVVTLNDEMDWRNGLRVQLLQKQRGSSLGRKTWRESDSEKGGRAQMSVSAKDDNNNHSNEQRDDEDMEGLMLLSPLISNLLVHECLMEQEDFLWDVVSHQCPVTPIDDGSNLKHGHVSVFI</sequence>
<keyword evidence="3" id="KW-0539">Nucleus</keyword>
<dbReference type="InterPro" id="IPR036388">
    <property type="entry name" value="WH-like_DNA-bd_sf"/>
</dbReference>